<dbReference type="EMBL" id="CALNXK010000080">
    <property type="protein sequence ID" value="CAH3147190.1"/>
    <property type="molecule type" value="Genomic_DNA"/>
</dbReference>
<evidence type="ECO:0000259" key="1">
    <source>
        <dbReference type="Pfam" id="PF05699"/>
    </source>
</evidence>
<organism evidence="2 3">
    <name type="scientific">Porites lobata</name>
    <dbReference type="NCBI Taxonomy" id="104759"/>
    <lineage>
        <taxon>Eukaryota</taxon>
        <taxon>Metazoa</taxon>
        <taxon>Cnidaria</taxon>
        <taxon>Anthozoa</taxon>
        <taxon>Hexacorallia</taxon>
        <taxon>Scleractinia</taxon>
        <taxon>Fungiina</taxon>
        <taxon>Poritidae</taxon>
        <taxon>Porites</taxon>
    </lineage>
</organism>
<comment type="caution">
    <text evidence="2">The sequence shown here is derived from an EMBL/GenBank/DDBJ whole genome shotgun (WGS) entry which is preliminary data.</text>
</comment>
<evidence type="ECO:0000313" key="3">
    <source>
        <dbReference type="Proteomes" id="UP001159405"/>
    </source>
</evidence>
<reference evidence="2 3" key="1">
    <citation type="submission" date="2022-05" db="EMBL/GenBank/DDBJ databases">
        <authorList>
            <consortium name="Genoscope - CEA"/>
            <person name="William W."/>
        </authorList>
    </citation>
    <scope>NUCLEOTIDE SEQUENCE [LARGE SCALE GENOMIC DNA]</scope>
</reference>
<dbReference type="InterPro" id="IPR008906">
    <property type="entry name" value="HATC_C_dom"/>
</dbReference>
<gene>
    <name evidence="2" type="ORF">PLOB_00045998</name>
</gene>
<protein>
    <recommendedName>
        <fullName evidence="1">HAT C-terminal dimerisation domain-containing protein</fullName>
    </recommendedName>
</protein>
<dbReference type="Pfam" id="PF03567">
    <property type="entry name" value="Sulfotransfer_2"/>
    <property type="match status" value="1"/>
</dbReference>
<sequence length="230" mass="26796">MLSTAEYKIYKLYEIYKTDLSKKRDFDNEILWWQTKWSHSTDEKPGTLTETLQHANLDLYPNVVTVITILLTMPVSTATPERSLSRVKTCLRSTMKTERLAALALMYAYRDIPIDVEAVIRELCAKKNRRLAFAISLSLPRFQICLQLMCRLSDAAHVQEIRKRIVEDYCLTHRFDKNPNFNRDNFAFVLVDDRLKLIYCAIPKVASTTMKEIFAQLYNKTWRGADVSIT</sequence>
<accession>A0ABN8PNR5</accession>
<dbReference type="InterPro" id="IPR052958">
    <property type="entry name" value="IFN-induced_PKR_regulator"/>
</dbReference>
<feature type="domain" description="HAT C-terminal dimerisation" evidence="1">
    <location>
        <begin position="55"/>
        <end position="111"/>
    </location>
</feature>
<keyword evidence="3" id="KW-1185">Reference proteome</keyword>
<name>A0ABN8PNR5_9CNID</name>
<dbReference type="Proteomes" id="UP001159405">
    <property type="component" value="Unassembled WGS sequence"/>
</dbReference>
<dbReference type="Pfam" id="PF05699">
    <property type="entry name" value="Dimer_Tnp_hAT"/>
    <property type="match status" value="1"/>
</dbReference>
<dbReference type="InterPro" id="IPR005331">
    <property type="entry name" value="Sulfotransferase"/>
</dbReference>
<dbReference type="PANTHER" id="PTHR46289">
    <property type="entry name" value="52 KDA REPRESSOR OF THE INHIBITOR OF THE PROTEIN KINASE-LIKE PROTEIN-RELATED"/>
    <property type="match status" value="1"/>
</dbReference>
<proteinExistence type="predicted"/>
<dbReference type="PANTHER" id="PTHR46289:SF14">
    <property type="entry name" value="DUF4371 DOMAIN-CONTAINING PROTEIN"/>
    <property type="match status" value="1"/>
</dbReference>
<evidence type="ECO:0000313" key="2">
    <source>
        <dbReference type="EMBL" id="CAH3147190.1"/>
    </source>
</evidence>